<feature type="region of interest" description="Disordered" evidence="1">
    <location>
        <begin position="483"/>
        <end position="581"/>
    </location>
</feature>
<dbReference type="AlphaFoldDB" id="A0A1C3KGW2"/>
<dbReference type="Proteomes" id="UP000243200">
    <property type="component" value="Unassembled WGS sequence"/>
</dbReference>
<dbReference type="OrthoDB" id="341024at2759"/>
<dbReference type="EMBL" id="FLRJ01000178">
    <property type="protein sequence ID" value="SBT72927.1"/>
    <property type="molecule type" value="Genomic_DNA"/>
</dbReference>
<organism evidence="2 3">
    <name type="scientific">Plasmodium ovale</name>
    <name type="common">malaria parasite P. ovale</name>
    <dbReference type="NCBI Taxonomy" id="36330"/>
    <lineage>
        <taxon>Eukaryota</taxon>
        <taxon>Sar</taxon>
        <taxon>Alveolata</taxon>
        <taxon>Apicomplexa</taxon>
        <taxon>Aconoidasida</taxon>
        <taxon>Haemosporida</taxon>
        <taxon>Plasmodiidae</taxon>
        <taxon>Plasmodium</taxon>
        <taxon>Plasmodium (Plasmodium)</taxon>
    </lineage>
</organism>
<proteinExistence type="predicted"/>
<sequence length="797" mass="93570">MFDACKINSNCCQEEGEETRELMQEENHDMYEQHMVQGHGGLKKIIEGEPDIAKAIEISQHTEREYVAITAYQPVDVVTRTVEVPFVRTIETTVPKITYENKIREVPKYYSKIIEKVVEVPEVKFVDKIVDVPRIQYCFKYVPKVEVQENIIKRPVFEKKIVEKIVEVPRVKEMKRFQEVETVEYVIKYVPKMSEEGKDTFGADLKEGEKEDAVEHSRSNTIEMGKNMEDTNLVYEQTREGYDLHGDRNSAEGARLVRSTPVDVDHGQFLHQGMALNQKDVFTGVQEMYPYIFTRSMQECGREAQQEGFPNFGLRNELSMMQLKEKTNSLLPTPRIEQVFKPKIVKNVEVQKHVPISVDVPVPYMVPKPVVVNVEVPVLKFRDTFVPVPVRRKIIPKIKWISDVYQVDCIKERPYLKIQDIIKPIPCDVEIKYRKYMEKACAVNPNELPQDDVHAMWMRVNAHLAEQKKREYGDFYPYYRVEGEEENRRDSRTEEDESEREENSKEGTEFYGEDMRSKEEDDNDERSEKEESGEKEEGVHKEEVEEEEVGEKEERRKREEDADEGYGNGREEIEEQEKVHSEQNIFYADETRENHETVCRQQRDGKMSKVCCVERDIYGEGTSVDEERYNFECMEEFKDEMKSRNTLDEEQPTLSLYPSHPLAMTYLQNRWIKTDTLRTHELYSNNFVKANVTANFNLQKENAVTSDVMSNAHFLRSAGPIISPFKPGNMKNLEKYYNSVIIQNIQKENRKHQHNMYRKKGSTVEDALMKTNETVLRNSYEEERNSEDKCCDYFCKN</sequence>
<dbReference type="InterPro" id="IPR022086">
    <property type="entry name" value="IMCp"/>
</dbReference>
<name>A0A1C3KGW2_PLAOA</name>
<evidence type="ECO:0000313" key="2">
    <source>
        <dbReference type="EMBL" id="SBT72927.1"/>
    </source>
</evidence>
<evidence type="ECO:0000256" key="1">
    <source>
        <dbReference type="SAM" id="MobiDB-lite"/>
    </source>
</evidence>
<protein>
    <submittedName>
        <fullName evidence="2">Inner membrane complex protein 1a, putative</fullName>
    </submittedName>
</protein>
<gene>
    <name evidence="2" type="primary">IMC1a</name>
    <name evidence="2" type="ORF">POWCR01_000063200</name>
</gene>
<dbReference type="VEuPathDB" id="PlasmoDB:POWCR01_000063200"/>
<reference evidence="2 3" key="1">
    <citation type="submission" date="2016-06" db="EMBL/GenBank/DDBJ databases">
        <authorList>
            <consortium name="Pathogen Informatics"/>
        </authorList>
    </citation>
    <scope>NUCLEOTIDE SEQUENCE [LARGE SCALE GENOMIC DNA]</scope>
</reference>
<dbReference type="PANTHER" id="PTHR47771:SF12">
    <property type="entry name" value="HL02234P-RELATED"/>
    <property type="match status" value="1"/>
</dbReference>
<feature type="compositionally biased region" description="Basic and acidic residues" evidence="1">
    <location>
        <begin position="501"/>
        <end position="519"/>
    </location>
</feature>
<dbReference type="Pfam" id="PF12314">
    <property type="entry name" value="IMCp"/>
    <property type="match status" value="1"/>
</dbReference>
<dbReference type="VEuPathDB" id="PlasmoDB:PocGH01_08043900"/>
<dbReference type="PANTHER" id="PTHR47771">
    <property type="entry name" value="LD27203P-RELATED"/>
    <property type="match status" value="1"/>
</dbReference>
<evidence type="ECO:0000313" key="3">
    <source>
        <dbReference type="Proteomes" id="UP000243200"/>
    </source>
</evidence>
<accession>A0A1C3KGW2</accession>
<feature type="compositionally biased region" description="Basic and acidic residues" evidence="1">
    <location>
        <begin position="526"/>
        <end position="543"/>
    </location>
</feature>